<keyword evidence="3" id="KW-1185">Reference proteome</keyword>
<dbReference type="PANTHER" id="PTHR47303:SF1">
    <property type="entry name" value="NF-KAPPA-B INHIBITOR BETA"/>
    <property type="match status" value="1"/>
</dbReference>
<dbReference type="Proteomes" id="UP001054252">
    <property type="component" value="Unassembled WGS sequence"/>
</dbReference>
<evidence type="ECO:0008006" key="4">
    <source>
        <dbReference type="Google" id="ProtNLM"/>
    </source>
</evidence>
<dbReference type="SUPFAM" id="SSF48403">
    <property type="entry name" value="Ankyrin repeat"/>
    <property type="match status" value="1"/>
</dbReference>
<dbReference type="Gene3D" id="1.25.40.20">
    <property type="entry name" value="Ankyrin repeat-containing domain"/>
    <property type="match status" value="1"/>
</dbReference>
<dbReference type="EMBL" id="BPVZ01000002">
    <property type="protein sequence ID" value="GKU88397.1"/>
    <property type="molecule type" value="Genomic_DNA"/>
</dbReference>
<comment type="caution">
    <text evidence="2">The sequence shown here is derived from an EMBL/GenBank/DDBJ whole genome shotgun (WGS) entry which is preliminary data.</text>
</comment>
<protein>
    <recommendedName>
        <fullName evidence="4">Ankyrin repeat protein</fullName>
    </recommendedName>
</protein>
<dbReference type="PROSITE" id="PS50088">
    <property type="entry name" value="ANK_REPEAT"/>
    <property type="match status" value="1"/>
</dbReference>
<dbReference type="InterPro" id="IPR036770">
    <property type="entry name" value="Ankyrin_rpt-contain_sf"/>
</dbReference>
<dbReference type="AlphaFoldDB" id="A0AAV5HRM3"/>
<dbReference type="PROSITE" id="PS50297">
    <property type="entry name" value="ANK_REP_REGION"/>
    <property type="match status" value="1"/>
</dbReference>
<organism evidence="2 3">
    <name type="scientific">Rubroshorea leprosula</name>
    <dbReference type="NCBI Taxonomy" id="152421"/>
    <lineage>
        <taxon>Eukaryota</taxon>
        <taxon>Viridiplantae</taxon>
        <taxon>Streptophyta</taxon>
        <taxon>Embryophyta</taxon>
        <taxon>Tracheophyta</taxon>
        <taxon>Spermatophyta</taxon>
        <taxon>Magnoliopsida</taxon>
        <taxon>eudicotyledons</taxon>
        <taxon>Gunneridae</taxon>
        <taxon>Pentapetalae</taxon>
        <taxon>rosids</taxon>
        <taxon>malvids</taxon>
        <taxon>Malvales</taxon>
        <taxon>Dipterocarpaceae</taxon>
        <taxon>Rubroshorea</taxon>
    </lineage>
</organism>
<name>A0AAV5HRM3_9ROSI</name>
<keyword evidence="1" id="KW-0040">ANK repeat</keyword>
<evidence type="ECO:0000256" key="1">
    <source>
        <dbReference type="PROSITE-ProRule" id="PRU00023"/>
    </source>
</evidence>
<evidence type="ECO:0000313" key="3">
    <source>
        <dbReference type="Proteomes" id="UP001054252"/>
    </source>
</evidence>
<gene>
    <name evidence="2" type="ORF">SLEP1_g2666</name>
</gene>
<proteinExistence type="predicted"/>
<accession>A0AAV5HRM3</accession>
<dbReference type="InterPro" id="IPR002110">
    <property type="entry name" value="Ankyrin_rpt"/>
</dbReference>
<sequence length="163" mass="18235">MTEKPHYVELKNCICKGDWEGVKRFFVLHNYPLNTLIISDAGYTALHVALKVGQDKIAEELLEMMSEADLETKTIRHGGTDLSFVAKLGRTHLAKCIVQKNSRLLTIEDKRGYIPVSRACAVGHKEMTEYLYSVTPPQVLLSQNGIHGYHLIRSGIANKILGT</sequence>
<reference evidence="2 3" key="1">
    <citation type="journal article" date="2021" name="Commun. Biol.">
        <title>The genome of Shorea leprosula (Dipterocarpaceae) highlights the ecological relevance of drought in aseasonal tropical rainforests.</title>
        <authorList>
            <person name="Ng K.K.S."/>
            <person name="Kobayashi M.J."/>
            <person name="Fawcett J.A."/>
            <person name="Hatakeyama M."/>
            <person name="Paape T."/>
            <person name="Ng C.H."/>
            <person name="Ang C.C."/>
            <person name="Tnah L.H."/>
            <person name="Lee C.T."/>
            <person name="Nishiyama T."/>
            <person name="Sese J."/>
            <person name="O'Brien M.J."/>
            <person name="Copetti D."/>
            <person name="Mohd Noor M.I."/>
            <person name="Ong R.C."/>
            <person name="Putra M."/>
            <person name="Sireger I.Z."/>
            <person name="Indrioko S."/>
            <person name="Kosugi Y."/>
            <person name="Izuno A."/>
            <person name="Isagi Y."/>
            <person name="Lee S.L."/>
            <person name="Shimizu K.K."/>
        </authorList>
    </citation>
    <scope>NUCLEOTIDE SEQUENCE [LARGE SCALE GENOMIC DNA]</scope>
    <source>
        <strain evidence="2">214</strain>
    </source>
</reference>
<dbReference type="Pfam" id="PF00023">
    <property type="entry name" value="Ank"/>
    <property type="match status" value="1"/>
</dbReference>
<feature type="repeat" description="ANK" evidence="1">
    <location>
        <begin position="41"/>
        <end position="73"/>
    </location>
</feature>
<dbReference type="PANTHER" id="PTHR47303">
    <property type="match status" value="1"/>
</dbReference>
<evidence type="ECO:0000313" key="2">
    <source>
        <dbReference type="EMBL" id="GKU88397.1"/>
    </source>
</evidence>